<evidence type="ECO:0000256" key="1">
    <source>
        <dbReference type="SAM" id="Phobius"/>
    </source>
</evidence>
<feature type="transmembrane region" description="Helical" evidence="1">
    <location>
        <begin position="34"/>
        <end position="56"/>
    </location>
</feature>
<dbReference type="AlphaFoldDB" id="Q46NN8"/>
<dbReference type="HOGENOM" id="CLU_1812553_0_0_4"/>
<organism evidence="2">
    <name type="scientific">Cupriavidus pinatubonensis (strain JMP 134 / LMG 1197)</name>
    <name type="common">Cupriavidus necator (strain JMP 134)</name>
    <dbReference type="NCBI Taxonomy" id="264198"/>
    <lineage>
        <taxon>Bacteria</taxon>
        <taxon>Pseudomonadati</taxon>
        <taxon>Pseudomonadota</taxon>
        <taxon>Betaproteobacteria</taxon>
        <taxon>Burkholderiales</taxon>
        <taxon>Burkholderiaceae</taxon>
        <taxon>Cupriavidus</taxon>
    </lineage>
</organism>
<gene>
    <name evidence="2" type="ordered locus">Reut_C5962</name>
</gene>
<keyword evidence="1" id="KW-0812">Transmembrane</keyword>
<geneLocation type="plasmid" evidence="2">
    <name>megaplasmid</name>
</geneLocation>
<dbReference type="KEGG" id="reu:Reut_C5962"/>
<dbReference type="EMBL" id="CP000092">
    <property type="protein sequence ID" value="AAZ65302.1"/>
    <property type="molecule type" value="Genomic_DNA"/>
</dbReference>
<proteinExistence type="predicted"/>
<accession>Q46NN8</accession>
<keyword evidence="1" id="KW-1133">Transmembrane helix</keyword>
<sequence length="142" mass="15696">MGESVAGRTVIGGQTARCTSRLALIERPKRSTALIPYIVAQLAGVVLCAWLAHAMFHMTLLQFSTKVRTGPGQWISRVRRNGRPATCDSARRTVALLRWLRPTLARHEFCQSSSGRLAIHHLCPRMAVVRPAKQRKLSDGNG</sequence>
<evidence type="ECO:0000313" key="2">
    <source>
        <dbReference type="EMBL" id="AAZ65302.1"/>
    </source>
</evidence>
<name>Q46NN8_CUPPJ</name>
<dbReference type="eggNOG" id="COG0580">
    <property type="taxonomic scope" value="Bacteria"/>
</dbReference>
<keyword evidence="1" id="KW-0472">Membrane</keyword>
<protein>
    <submittedName>
        <fullName evidence="2">Uncharacterized protein</fullName>
    </submittedName>
</protein>
<keyword evidence="2" id="KW-0614">Plasmid</keyword>
<reference evidence="2" key="1">
    <citation type="submission" date="2005-08" db="EMBL/GenBank/DDBJ databases">
        <title>Complete sequence of a megaplasmid of Ralstonia eutropha JMP134.</title>
        <authorList>
            <person name="Copeland A."/>
            <person name="Lucas S."/>
            <person name="Lapidus A."/>
            <person name="Barry K."/>
            <person name="Detter J.C."/>
            <person name="Glavina T."/>
            <person name="Hammon N."/>
            <person name="Israni S."/>
            <person name="Pitluck S."/>
            <person name="Goltsman E."/>
            <person name="Martinez M."/>
            <person name="Vergez L."/>
            <person name="Larimer F."/>
            <person name="Land M."/>
            <person name="Lykidis A."/>
            <person name="Richardson P."/>
        </authorList>
    </citation>
    <scope>NUCLEOTIDE SEQUENCE [LARGE SCALE GENOMIC DNA]</scope>
    <source>
        <strain evidence="2">JMP134</strain>
        <plasmid evidence="2">megaplasmid</plasmid>
    </source>
</reference>